<evidence type="ECO:0000313" key="2">
    <source>
        <dbReference type="EMBL" id="RHY08070.1"/>
    </source>
</evidence>
<evidence type="ECO:0000313" key="12">
    <source>
        <dbReference type="Proteomes" id="UP000285712"/>
    </source>
</evidence>
<accession>A0A397AJS1</accession>
<dbReference type="VEuPathDB" id="FungiDB:H257_07181"/>
<dbReference type="Proteomes" id="UP000266239">
    <property type="component" value="Unassembled WGS sequence"/>
</dbReference>
<dbReference type="Proteomes" id="UP000285712">
    <property type="component" value="Unassembled WGS sequence"/>
</dbReference>
<evidence type="ECO:0000313" key="9">
    <source>
        <dbReference type="Proteomes" id="UP000266239"/>
    </source>
</evidence>
<evidence type="ECO:0000313" key="1">
    <source>
        <dbReference type="EMBL" id="RHY07520.1"/>
    </source>
</evidence>
<dbReference type="EMBL" id="QUTB01001930">
    <property type="protein sequence ID" value="RHY74506.1"/>
    <property type="molecule type" value="Genomic_DNA"/>
</dbReference>
<evidence type="ECO:0000313" key="5">
    <source>
        <dbReference type="EMBL" id="RHZ15203.1"/>
    </source>
</evidence>
<evidence type="ECO:0000313" key="3">
    <source>
        <dbReference type="EMBL" id="RHY74506.1"/>
    </source>
</evidence>
<evidence type="ECO:0000313" key="6">
    <source>
        <dbReference type="EMBL" id="RHZ19137.1"/>
    </source>
</evidence>
<dbReference type="Proteomes" id="UP000285430">
    <property type="component" value="Unassembled WGS sequence"/>
</dbReference>
<gene>
    <name evidence="2" type="ORF">DYB25_010922</name>
    <name evidence="5" type="ORF">DYB31_001163</name>
    <name evidence="3" type="ORF">DYB34_005136</name>
    <name evidence="4" type="ORF">DYB35_006340</name>
    <name evidence="1" type="ORF">DYB36_003794</name>
    <name evidence="6" type="ORF">DYB37_006860</name>
</gene>
<dbReference type="EMBL" id="QUSZ01005947">
    <property type="protein sequence ID" value="RHY07520.1"/>
    <property type="molecule type" value="Genomic_DNA"/>
</dbReference>
<evidence type="ECO:0000313" key="10">
    <source>
        <dbReference type="Proteomes" id="UP000283543"/>
    </source>
</evidence>
<proteinExistence type="predicted"/>
<sequence length="206" mass="23398">MDAHILACVRGQVVTSARFLDRSPYNHKKQSEAYMRERKATEVEVEPHTWHSTEAPSAMVVLTSRDLLCAIATYQNGLFPTLLPVFTSGHWMSTFADNEFVAMHLGPHGRVREALLHCILLDNLDLLRLLLRCFPRYPTDDYRFHEVVDAAIALNRPTMARFLMHLKPRSRCISRALSLAVKNGHAHILDEFLDGVDKAGIDVIRP</sequence>
<dbReference type="Proteomes" id="UP000265427">
    <property type="component" value="Unassembled WGS sequence"/>
</dbReference>
<dbReference type="EMBL" id="QUTA01007184">
    <property type="protein sequence ID" value="RHY08070.1"/>
    <property type="molecule type" value="Genomic_DNA"/>
</dbReference>
<dbReference type="EMBL" id="QUTH01003474">
    <property type="protein sequence ID" value="RHZ19137.1"/>
    <property type="molecule type" value="Genomic_DNA"/>
</dbReference>
<evidence type="ECO:0000313" key="7">
    <source>
        <dbReference type="Proteomes" id="UP000265427"/>
    </source>
</evidence>
<dbReference type="EMBL" id="QUTE01010128">
    <property type="protein sequence ID" value="RHZ15203.1"/>
    <property type="molecule type" value="Genomic_DNA"/>
</dbReference>
<dbReference type="EMBL" id="QUTG01002428">
    <property type="protein sequence ID" value="RHY96290.1"/>
    <property type="molecule type" value="Genomic_DNA"/>
</dbReference>
<organism evidence="2 9">
    <name type="scientific">Aphanomyces astaci</name>
    <name type="common">Crayfish plague agent</name>
    <dbReference type="NCBI Taxonomy" id="112090"/>
    <lineage>
        <taxon>Eukaryota</taxon>
        <taxon>Sar</taxon>
        <taxon>Stramenopiles</taxon>
        <taxon>Oomycota</taxon>
        <taxon>Saprolegniomycetes</taxon>
        <taxon>Saprolegniales</taxon>
        <taxon>Verrucalvaceae</taxon>
        <taxon>Aphanomyces</taxon>
    </lineage>
</organism>
<evidence type="ECO:0000313" key="8">
    <source>
        <dbReference type="Proteomes" id="UP000266196"/>
    </source>
</evidence>
<name>A0A397AJS1_APHAT</name>
<evidence type="ECO:0000313" key="4">
    <source>
        <dbReference type="EMBL" id="RHY96290.1"/>
    </source>
</evidence>
<comment type="caution">
    <text evidence="2">The sequence shown here is derived from an EMBL/GenBank/DDBJ whole genome shotgun (WGS) entry which is preliminary data.</text>
</comment>
<evidence type="ECO:0000313" key="11">
    <source>
        <dbReference type="Proteomes" id="UP000285430"/>
    </source>
</evidence>
<dbReference type="Proteomes" id="UP000266196">
    <property type="component" value="Unassembled WGS sequence"/>
</dbReference>
<dbReference type="AlphaFoldDB" id="A0A397AJS1"/>
<protein>
    <submittedName>
        <fullName evidence="2">Uncharacterized protein</fullName>
    </submittedName>
</protein>
<reference evidence="7 8" key="1">
    <citation type="submission" date="2018-08" db="EMBL/GenBank/DDBJ databases">
        <title>Aphanomyces genome sequencing and annotation.</title>
        <authorList>
            <person name="Minardi D."/>
            <person name="Oidtmann B."/>
            <person name="Van Der Giezen M."/>
            <person name="Studholme D.J."/>
        </authorList>
    </citation>
    <scope>NUCLEOTIDE SEQUENCE [LARGE SCALE GENOMIC DNA]</scope>
    <source>
        <strain evidence="5 8">197901</strain>
        <strain evidence="6 11">Da</strain>
        <strain evidence="1 7">Kv</strain>
        <strain evidence="3 10">Si</strain>
        <strain evidence="4 12">Sv</strain>
        <strain evidence="2 9">Yx</strain>
    </source>
</reference>
<dbReference type="Proteomes" id="UP000283543">
    <property type="component" value="Unassembled WGS sequence"/>
</dbReference>